<dbReference type="SMART" id="SM00754">
    <property type="entry name" value="CHRD"/>
    <property type="match status" value="1"/>
</dbReference>
<feature type="chain" id="PRO_5019536099" evidence="1">
    <location>
        <begin position="23"/>
        <end position="160"/>
    </location>
</feature>
<organism evidence="3 4">
    <name type="scientific">Flavobacterium sufflavum</name>
    <dbReference type="NCBI Taxonomy" id="1921138"/>
    <lineage>
        <taxon>Bacteria</taxon>
        <taxon>Pseudomonadati</taxon>
        <taxon>Bacteroidota</taxon>
        <taxon>Flavobacteriia</taxon>
        <taxon>Flavobacteriales</taxon>
        <taxon>Flavobacteriaceae</taxon>
        <taxon>Flavobacterium</taxon>
    </lineage>
</organism>
<dbReference type="InterPro" id="IPR010895">
    <property type="entry name" value="CHRD"/>
</dbReference>
<dbReference type="AlphaFoldDB" id="A0A437KPJ6"/>
<dbReference type="PROSITE" id="PS50933">
    <property type="entry name" value="CHRD"/>
    <property type="match status" value="1"/>
</dbReference>
<sequence length="160" mass="16972">MKLLYKFSAILVFLLVSISCNSDDSGNSYPNPNPTNTTTFKATLNGSNEVPSNSSAATGMATLVFYNDTKTFTLTGTYDAMTPSISHIHGPAMVGINAVPIFDLTVTPTSGYSYGTIGYSGSATLSAAQEMDLKNNLYYVNIHSAGTYAAGEIRGQLIKQ</sequence>
<evidence type="ECO:0000256" key="1">
    <source>
        <dbReference type="SAM" id="SignalP"/>
    </source>
</evidence>
<evidence type="ECO:0000259" key="2">
    <source>
        <dbReference type="PROSITE" id="PS50933"/>
    </source>
</evidence>
<keyword evidence="1" id="KW-0732">Signal</keyword>
<dbReference type="Pfam" id="PF07452">
    <property type="entry name" value="CHRD"/>
    <property type="match status" value="1"/>
</dbReference>
<evidence type="ECO:0000313" key="4">
    <source>
        <dbReference type="Proteomes" id="UP000285211"/>
    </source>
</evidence>
<name>A0A437KPJ6_9FLAO</name>
<keyword evidence="4" id="KW-1185">Reference proteome</keyword>
<accession>A0A437KPJ6</accession>
<proteinExistence type="predicted"/>
<feature type="domain" description="CHRD" evidence="2">
    <location>
        <begin position="36"/>
        <end position="160"/>
    </location>
</feature>
<dbReference type="Proteomes" id="UP000285211">
    <property type="component" value="Unassembled WGS sequence"/>
</dbReference>
<dbReference type="PROSITE" id="PS51257">
    <property type="entry name" value="PROKAR_LIPOPROTEIN"/>
    <property type="match status" value="1"/>
</dbReference>
<dbReference type="RefSeq" id="WP_128196652.1">
    <property type="nucleotide sequence ID" value="NZ_SACJ01000010.1"/>
</dbReference>
<feature type="signal peptide" evidence="1">
    <location>
        <begin position="1"/>
        <end position="22"/>
    </location>
</feature>
<reference evidence="3 4" key="1">
    <citation type="submission" date="2019-01" db="EMBL/GenBank/DDBJ databases">
        <authorList>
            <person name="Chen W.-M."/>
        </authorList>
    </citation>
    <scope>NUCLEOTIDE SEQUENCE [LARGE SCALE GENOMIC DNA]</scope>
    <source>
        <strain evidence="3 4">BBQ-12</strain>
    </source>
</reference>
<comment type="caution">
    <text evidence="3">The sequence shown here is derived from an EMBL/GenBank/DDBJ whole genome shotgun (WGS) entry which is preliminary data.</text>
</comment>
<dbReference type="EMBL" id="SACJ01000010">
    <property type="protein sequence ID" value="RVT73398.1"/>
    <property type="molecule type" value="Genomic_DNA"/>
</dbReference>
<gene>
    <name evidence="3" type="ORF">EOD40_14230</name>
</gene>
<evidence type="ECO:0000313" key="3">
    <source>
        <dbReference type="EMBL" id="RVT73398.1"/>
    </source>
</evidence>
<dbReference type="OrthoDB" id="571052at2"/>
<protein>
    <submittedName>
        <fullName evidence="3">CHRD domain-containing protein</fullName>
    </submittedName>
</protein>